<evidence type="ECO:0000256" key="3">
    <source>
        <dbReference type="ARBA" id="ARBA00022475"/>
    </source>
</evidence>
<dbReference type="Proteomes" id="UP000319746">
    <property type="component" value="Unassembled WGS sequence"/>
</dbReference>
<evidence type="ECO:0000256" key="4">
    <source>
        <dbReference type="ARBA" id="ARBA00022833"/>
    </source>
</evidence>
<comment type="caution">
    <text evidence="6">The sequence shown here is derived from an EMBL/GenBank/DDBJ whole genome shotgun (WGS) entry which is preliminary data.</text>
</comment>
<keyword evidence="3" id="KW-1003">Cell membrane</keyword>
<keyword evidence="7" id="KW-1185">Reference proteome</keyword>
<dbReference type="GO" id="GO:0005886">
    <property type="term" value="C:plasma membrane"/>
    <property type="evidence" value="ECO:0007669"/>
    <property type="project" value="UniProtKB-SubCell"/>
</dbReference>
<dbReference type="GO" id="GO:0005385">
    <property type="term" value="F:zinc ion transmembrane transporter activity"/>
    <property type="evidence" value="ECO:0007669"/>
    <property type="project" value="TreeGrafter"/>
</dbReference>
<dbReference type="AlphaFoldDB" id="A0A543AIY2"/>
<feature type="transmembrane region" description="Helical" evidence="5">
    <location>
        <begin position="184"/>
        <end position="207"/>
    </location>
</feature>
<protein>
    <submittedName>
        <fullName evidence="6">ZIP family zinc transporter</fullName>
    </submittedName>
</protein>
<proteinExistence type="inferred from homology"/>
<evidence type="ECO:0000313" key="6">
    <source>
        <dbReference type="EMBL" id="TQL72539.1"/>
    </source>
</evidence>
<evidence type="ECO:0000256" key="2">
    <source>
        <dbReference type="ARBA" id="ARBA00006939"/>
    </source>
</evidence>
<comment type="similarity">
    <text evidence="2">Belongs to the ZIP transporter (TC 2.A.5) family.</text>
</comment>
<evidence type="ECO:0000256" key="5">
    <source>
        <dbReference type="SAM" id="Phobius"/>
    </source>
</evidence>
<sequence>MTQLSLATAAAGDPLMGTVLAGAWGLLAGGALVIGATIAWFVQVPARVVAAVMAFGAGVLISALAFDLVQEAADSAGVAPVVSGFAGGAVTYMLANKLLDRFGARHRKRSQNQQPTESDQSGSGRAIAVGALLDGVPESVVLGASLLGGGGVSTAVVAAVFISNLPEGLSSAAGMKQAGRSARYVFGVWSSIAVASAIAAALGYLLLGDASQNSVAVITAFAAGAILTMLADTMIPEAFERTHSWTGLIAATGFLLAFTISRLGG</sequence>
<reference evidence="6 7" key="1">
    <citation type="submission" date="2019-06" db="EMBL/GenBank/DDBJ databases">
        <title>Sequencing the genomes of 1000 actinobacteria strains.</title>
        <authorList>
            <person name="Klenk H.-P."/>
        </authorList>
    </citation>
    <scope>NUCLEOTIDE SEQUENCE [LARGE SCALE GENOMIC DNA]</scope>
    <source>
        <strain evidence="6 7">DSM 24083</strain>
    </source>
</reference>
<gene>
    <name evidence="6" type="ORF">FB556_1198</name>
</gene>
<keyword evidence="5" id="KW-1133">Transmembrane helix</keyword>
<dbReference type="EMBL" id="VFOU01000002">
    <property type="protein sequence ID" value="TQL72539.1"/>
    <property type="molecule type" value="Genomic_DNA"/>
</dbReference>
<keyword evidence="5" id="KW-0812">Transmembrane</keyword>
<dbReference type="PANTHER" id="PTHR11040">
    <property type="entry name" value="ZINC/IRON TRANSPORTER"/>
    <property type="match status" value="1"/>
</dbReference>
<comment type="subcellular location">
    <subcellularLocation>
        <location evidence="1">Cell membrane</location>
        <topology evidence="1">Multi-pass membrane protein</topology>
    </subcellularLocation>
</comment>
<keyword evidence="4" id="KW-0862">Zinc</keyword>
<keyword evidence="5" id="KW-0472">Membrane</keyword>
<feature type="transmembrane region" description="Helical" evidence="5">
    <location>
        <begin position="243"/>
        <end position="263"/>
    </location>
</feature>
<evidence type="ECO:0000313" key="7">
    <source>
        <dbReference type="Proteomes" id="UP000319746"/>
    </source>
</evidence>
<feature type="transmembrane region" description="Helical" evidence="5">
    <location>
        <begin position="20"/>
        <end position="41"/>
    </location>
</feature>
<feature type="transmembrane region" description="Helical" evidence="5">
    <location>
        <begin position="78"/>
        <end position="99"/>
    </location>
</feature>
<feature type="transmembrane region" description="Helical" evidence="5">
    <location>
        <begin position="48"/>
        <end position="66"/>
    </location>
</feature>
<feature type="transmembrane region" description="Helical" evidence="5">
    <location>
        <begin position="213"/>
        <end position="231"/>
    </location>
</feature>
<accession>A0A543AIY2</accession>
<evidence type="ECO:0000256" key="1">
    <source>
        <dbReference type="ARBA" id="ARBA00004651"/>
    </source>
</evidence>
<name>A0A543AIY2_9MICC</name>
<organism evidence="6 7">
    <name type="scientific">Enteractinococcus coprophilus</name>
    <dbReference type="NCBI Taxonomy" id="1027633"/>
    <lineage>
        <taxon>Bacteria</taxon>
        <taxon>Bacillati</taxon>
        <taxon>Actinomycetota</taxon>
        <taxon>Actinomycetes</taxon>
        <taxon>Micrococcales</taxon>
        <taxon>Micrococcaceae</taxon>
    </lineage>
</organism>
<dbReference type="PANTHER" id="PTHR11040:SF211">
    <property type="entry name" value="ZINC TRANSPORTER ZIP11"/>
    <property type="match status" value="1"/>
</dbReference>